<reference evidence="2" key="1">
    <citation type="submission" date="2018-11" db="EMBL/GenBank/DDBJ databases">
        <authorList>
            <consortium name="Genoscope - CEA"/>
            <person name="William W."/>
        </authorList>
    </citation>
    <scope>NUCLEOTIDE SEQUENCE</scope>
</reference>
<evidence type="ECO:0000256" key="1">
    <source>
        <dbReference type="SAM" id="MobiDB-lite"/>
    </source>
</evidence>
<feature type="region of interest" description="Disordered" evidence="1">
    <location>
        <begin position="1"/>
        <end position="41"/>
    </location>
</feature>
<protein>
    <submittedName>
        <fullName evidence="2">Uncharacterized protein</fullName>
    </submittedName>
</protein>
<gene>
    <name evidence="2" type="ORF">BRAA03T14682Z</name>
</gene>
<dbReference type="EMBL" id="LR031572">
    <property type="protein sequence ID" value="VDC83464.1"/>
    <property type="molecule type" value="Genomic_DNA"/>
</dbReference>
<organism evidence="2">
    <name type="scientific">Brassica campestris</name>
    <name type="common">Field mustard</name>
    <dbReference type="NCBI Taxonomy" id="3711"/>
    <lineage>
        <taxon>Eukaryota</taxon>
        <taxon>Viridiplantae</taxon>
        <taxon>Streptophyta</taxon>
        <taxon>Embryophyta</taxon>
        <taxon>Tracheophyta</taxon>
        <taxon>Spermatophyta</taxon>
        <taxon>Magnoliopsida</taxon>
        <taxon>eudicotyledons</taxon>
        <taxon>Gunneridae</taxon>
        <taxon>Pentapetalae</taxon>
        <taxon>rosids</taxon>
        <taxon>malvids</taxon>
        <taxon>Brassicales</taxon>
        <taxon>Brassicaceae</taxon>
        <taxon>Brassiceae</taxon>
        <taxon>Brassica</taxon>
    </lineage>
</organism>
<name>A0A3P6A7R9_BRACM</name>
<sequence length="81" mass="9754">MKTRDEDESSIQVKNRRQRSRILDSERGKKNQEEVDESDKFQLKKNQITDELKRNLRTRETHDDRKHGITMRVKVSALIPY</sequence>
<accession>A0A3P6A7R9</accession>
<feature type="compositionally biased region" description="Basic and acidic residues" evidence="1">
    <location>
        <begin position="21"/>
        <end position="41"/>
    </location>
</feature>
<evidence type="ECO:0000313" key="2">
    <source>
        <dbReference type="EMBL" id="VDC83464.1"/>
    </source>
</evidence>
<dbReference type="AlphaFoldDB" id="A0A3P6A7R9"/>
<proteinExistence type="predicted"/>